<protein>
    <submittedName>
        <fullName evidence="1">Uncharacterized protein</fullName>
    </submittedName>
</protein>
<name>A1HPE4_9FIRM</name>
<comment type="caution">
    <text evidence="1">The sequence shown here is derived from an EMBL/GenBank/DDBJ whole genome shotgun (WGS) entry which is preliminary data.</text>
</comment>
<evidence type="ECO:0000313" key="2">
    <source>
        <dbReference type="Proteomes" id="UP000005139"/>
    </source>
</evidence>
<dbReference type="eggNOG" id="COG0179">
    <property type="taxonomic scope" value="Bacteria"/>
</dbReference>
<proteinExistence type="predicted"/>
<sequence length="145" mass="16707">MLWQAGRTYVTVGSDHTDRDLENFSVAKSKQACPNIIAKEVWLYEDVKDHWDQIQLKCWATKDGQRVLYQDATLGALMRWEEWEPIFTKLGITKLNNSVFFSGTINTVGKALIFADKYELEMIDPVLGRALRHEYTVQVLPEGIK</sequence>
<accession>A1HPE4</accession>
<dbReference type="InterPro" id="IPR021269">
    <property type="entry name" value="DUF2848"/>
</dbReference>
<gene>
    <name evidence="1" type="ORF">TcarDRAFT_1797</name>
</gene>
<dbReference type="Pfam" id="PF11010">
    <property type="entry name" value="DUF2848"/>
    <property type="match status" value="1"/>
</dbReference>
<dbReference type="EMBL" id="AAWL01000004">
    <property type="protein sequence ID" value="EAX48250.1"/>
    <property type="molecule type" value="Genomic_DNA"/>
</dbReference>
<reference evidence="1 2" key="1">
    <citation type="submission" date="2007-01" db="EMBL/GenBank/DDBJ databases">
        <title>Annotation of the draft genome assembly of Thermosinus carboxydivorans Nor1.</title>
        <authorList>
            <consortium name="US DOE Joint Genome Institute (JGI-ORNL)"/>
            <person name="Larimer F."/>
            <person name="Land M."/>
            <person name="Hauser L."/>
        </authorList>
    </citation>
    <scope>NUCLEOTIDE SEQUENCE [LARGE SCALE GENOMIC DNA]</scope>
    <source>
        <strain evidence="1 2">Nor1</strain>
    </source>
</reference>
<dbReference type="AlphaFoldDB" id="A1HPE4"/>
<keyword evidence="2" id="KW-1185">Reference proteome</keyword>
<reference evidence="1 2" key="2">
    <citation type="submission" date="2007-01" db="EMBL/GenBank/DDBJ databases">
        <title>Sequencing of the draft genome and assembly of Thermosinus carboxydivorans Nor1.</title>
        <authorList>
            <consortium name="US DOE Joint Genome Institute (JGI-PGF)"/>
            <person name="Copeland A."/>
            <person name="Lucas S."/>
            <person name="Lapidus A."/>
            <person name="Barry K."/>
            <person name="Glavina del Rio T."/>
            <person name="Dalin E."/>
            <person name="Tice H."/>
            <person name="Bruce D."/>
            <person name="Pitluck S."/>
            <person name="Richardson P."/>
        </authorList>
    </citation>
    <scope>NUCLEOTIDE SEQUENCE [LARGE SCALE GENOMIC DNA]</scope>
    <source>
        <strain evidence="1 2">Nor1</strain>
    </source>
</reference>
<organism evidence="1 2">
    <name type="scientific">Thermosinus carboxydivorans Nor1</name>
    <dbReference type="NCBI Taxonomy" id="401526"/>
    <lineage>
        <taxon>Bacteria</taxon>
        <taxon>Bacillati</taxon>
        <taxon>Bacillota</taxon>
        <taxon>Negativicutes</taxon>
        <taxon>Selenomonadales</taxon>
        <taxon>Sporomusaceae</taxon>
        <taxon>Thermosinus</taxon>
    </lineage>
</organism>
<dbReference type="Proteomes" id="UP000005139">
    <property type="component" value="Unassembled WGS sequence"/>
</dbReference>
<evidence type="ECO:0000313" key="1">
    <source>
        <dbReference type="EMBL" id="EAX48250.1"/>
    </source>
</evidence>